<accession>A0AAD5UUP8</accession>
<evidence type="ECO:0000313" key="1">
    <source>
        <dbReference type="EMBL" id="KAJ3477020.1"/>
    </source>
</evidence>
<evidence type="ECO:0000313" key="2">
    <source>
        <dbReference type="Proteomes" id="UP001212997"/>
    </source>
</evidence>
<dbReference type="AlphaFoldDB" id="A0AAD5UUP8"/>
<name>A0AAD5UUP8_9APHY</name>
<keyword evidence="2" id="KW-1185">Reference proteome</keyword>
<organism evidence="1 2">
    <name type="scientific">Meripilus lineatus</name>
    <dbReference type="NCBI Taxonomy" id="2056292"/>
    <lineage>
        <taxon>Eukaryota</taxon>
        <taxon>Fungi</taxon>
        <taxon>Dikarya</taxon>
        <taxon>Basidiomycota</taxon>
        <taxon>Agaricomycotina</taxon>
        <taxon>Agaricomycetes</taxon>
        <taxon>Polyporales</taxon>
        <taxon>Meripilaceae</taxon>
        <taxon>Meripilus</taxon>
    </lineage>
</organism>
<comment type="caution">
    <text evidence="1">The sequence shown here is derived from an EMBL/GenBank/DDBJ whole genome shotgun (WGS) entry which is preliminary data.</text>
</comment>
<dbReference type="EMBL" id="JANAWD010000641">
    <property type="protein sequence ID" value="KAJ3477020.1"/>
    <property type="molecule type" value="Genomic_DNA"/>
</dbReference>
<proteinExistence type="predicted"/>
<dbReference type="Proteomes" id="UP001212997">
    <property type="component" value="Unassembled WGS sequence"/>
</dbReference>
<reference evidence="1" key="1">
    <citation type="submission" date="2022-07" db="EMBL/GenBank/DDBJ databases">
        <title>Genome Sequence of Physisporinus lineatus.</title>
        <authorList>
            <person name="Buettner E."/>
        </authorList>
    </citation>
    <scope>NUCLEOTIDE SEQUENCE</scope>
    <source>
        <strain evidence="1">VT162</strain>
    </source>
</reference>
<sequence length="301" mass="33455">MQGCTRIVAVTTEDLSRNLWPSSLPVLCCENRTLENMPARFVVPTSYGDVLDWARVGRNPVADNALRRYFLSHSISGPNGPSSVDEVVVHLQGFVQKVNLHPLGDWNPSSGAGTASWAKQTLLLVPCGNKLPFDAQVEGLNSLVNVVLDNFHGSELLHSSKIGQEVVKLERPVFTRGRNGMHVNSVLSDMDDLTGKARALEPLWYIKDKIVVKEQKRQELLQRNHAFVKTGDFVNVTAVLQIDVKPPMNRPRIRINLVMKEVVVLESKSPIFTEYRQSVETLKKVAVSQNNTLPGDDVMNG</sequence>
<gene>
    <name evidence="1" type="ORF">NLI96_g10755</name>
</gene>
<protein>
    <submittedName>
        <fullName evidence="1">Uncharacterized protein</fullName>
    </submittedName>
</protein>